<evidence type="ECO:0000313" key="2">
    <source>
        <dbReference type="EMBL" id="KUJ77696.1"/>
    </source>
</evidence>
<gene>
    <name evidence="2" type="ORF">AVO44_15295</name>
</gene>
<keyword evidence="2" id="KW-0282">Flagellum</keyword>
<dbReference type="Proteomes" id="UP000053690">
    <property type="component" value="Unassembled WGS sequence"/>
</dbReference>
<dbReference type="AlphaFoldDB" id="A0A0X3TTA2"/>
<evidence type="ECO:0000256" key="1">
    <source>
        <dbReference type="SAM" id="MobiDB-lite"/>
    </source>
</evidence>
<keyword evidence="3" id="KW-1185">Reference proteome</keyword>
<reference evidence="3" key="1">
    <citation type="submission" date="2015-12" db="EMBL/GenBank/DDBJ databases">
        <authorList>
            <person name="Zhang G."/>
            <person name="Stingl U."/>
        </authorList>
    </citation>
    <scope>NUCLEOTIDE SEQUENCE [LARGE SCALE GENOMIC DNA]</scope>
    <source>
        <strain evidence="3">ZGT108</strain>
    </source>
</reference>
<comment type="caution">
    <text evidence="2">The sequence shown here is derived from an EMBL/GenBank/DDBJ whole genome shotgun (WGS) entry which is preliminary data.</text>
</comment>
<feature type="compositionally biased region" description="Low complexity" evidence="1">
    <location>
        <begin position="41"/>
        <end position="51"/>
    </location>
</feature>
<sequence>MNILLPVLFMLLGLGAGIGAGVTLPPTSRSSEAVKHSQDATNPTNTSSNSSDMVGENYKKSGYEYIRMAKQFVVPVVDEDRIAALVTMTLSLEASVGTTEAFYAIEPKLRDGFLQVMFDHANSGGFDGAFTESDNLEVLRKALLEEARKSMGGEVSRVLIMSVSRQDV</sequence>
<proteinExistence type="predicted"/>
<evidence type="ECO:0000313" key="3">
    <source>
        <dbReference type="Proteomes" id="UP000053690"/>
    </source>
</evidence>
<dbReference type="RefSeq" id="WP_068338501.1">
    <property type="nucleotide sequence ID" value="NZ_LQBP01000008.1"/>
</dbReference>
<keyword evidence="2" id="KW-0969">Cilium</keyword>
<feature type="region of interest" description="Disordered" evidence="1">
    <location>
        <begin position="27"/>
        <end position="54"/>
    </location>
</feature>
<organism evidence="2 3">
    <name type="scientific">Ruegeria profundi</name>
    <dbReference type="NCBI Taxonomy" id="1685378"/>
    <lineage>
        <taxon>Bacteria</taxon>
        <taxon>Pseudomonadati</taxon>
        <taxon>Pseudomonadota</taxon>
        <taxon>Alphaproteobacteria</taxon>
        <taxon>Rhodobacterales</taxon>
        <taxon>Roseobacteraceae</taxon>
        <taxon>Ruegeria</taxon>
    </lineage>
</organism>
<accession>A0A0X3TTA2</accession>
<dbReference type="EMBL" id="LQBP01000008">
    <property type="protein sequence ID" value="KUJ77696.1"/>
    <property type="molecule type" value="Genomic_DNA"/>
</dbReference>
<protein>
    <submittedName>
        <fullName evidence="2">Flagellar basal body-associated protein FliL</fullName>
    </submittedName>
</protein>
<dbReference type="STRING" id="1685378.AVO44_15295"/>
<keyword evidence="2" id="KW-0966">Cell projection</keyword>
<name>A0A0X3TTA2_9RHOB</name>